<evidence type="ECO:0000313" key="2">
    <source>
        <dbReference type="Proteomes" id="UP000249016"/>
    </source>
</evidence>
<comment type="caution">
    <text evidence="1">The sequence shown here is derived from an EMBL/GenBank/DDBJ whole genome shotgun (WGS) entry which is preliminary data.</text>
</comment>
<dbReference type="InterPro" id="IPR036761">
    <property type="entry name" value="TTHA0802/YceI-like_sf"/>
</dbReference>
<dbReference type="RefSeq" id="WP_111349263.1">
    <property type="nucleotide sequence ID" value="NZ_QLII01000001.1"/>
</dbReference>
<dbReference type="SUPFAM" id="SSF101874">
    <property type="entry name" value="YceI-like"/>
    <property type="match status" value="1"/>
</dbReference>
<keyword evidence="2" id="KW-1185">Reference proteome</keyword>
<dbReference type="Proteomes" id="UP000249016">
    <property type="component" value="Unassembled WGS sequence"/>
</dbReference>
<protein>
    <submittedName>
        <fullName evidence="1">Uncharacterized protein</fullName>
    </submittedName>
</protein>
<reference evidence="1 2" key="1">
    <citation type="submission" date="2018-06" db="EMBL/GenBank/DDBJ databases">
        <title>Spirosoma sp. HMF3257 Genome sequencing and assembly.</title>
        <authorList>
            <person name="Kang H."/>
            <person name="Cha I."/>
            <person name="Kim H."/>
            <person name="Kang J."/>
            <person name="Joh K."/>
        </authorList>
    </citation>
    <scope>NUCLEOTIDE SEQUENCE [LARGE SCALE GENOMIC DNA]</scope>
    <source>
        <strain evidence="1 2">HMF3257</strain>
    </source>
</reference>
<proteinExistence type="predicted"/>
<dbReference type="EMBL" id="QLII01000001">
    <property type="protein sequence ID" value="RAI78005.1"/>
    <property type="molecule type" value="Genomic_DNA"/>
</dbReference>
<dbReference type="Gene3D" id="2.40.128.110">
    <property type="entry name" value="Lipid/polyisoprenoid-binding, YceI-like"/>
    <property type="match status" value="1"/>
</dbReference>
<dbReference type="AlphaFoldDB" id="A0A327NTG5"/>
<gene>
    <name evidence="1" type="ORF">HMF3257_34985</name>
</gene>
<sequence length="75" mass="8229">MPLSSIKNVNLPTDSLKQLLIHHLQSEDFFNMALYPDLSYTITRVAPYNGSGGVAGANYQVNTMSGDSSPKRLSR</sequence>
<evidence type="ECO:0000313" key="1">
    <source>
        <dbReference type="EMBL" id="RAI78005.1"/>
    </source>
</evidence>
<name>A0A327NTG5_9BACT</name>
<accession>A0A327NTG5</accession>
<organism evidence="1 2">
    <name type="scientific">Spirosoma telluris</name>
    <dbReference type="NCBI Taxonomy" id="2183553"/>
    <lineage>
        <taxon>Bacteria</taxon>
        <taxon>Pseudomonadati</taxon>
        <taxon>Bacteroidota</taxon>
        <taxon>Cytophagia</taxon>
        <taxon>Cytophagales</taxon>
        <taxon>Cytophagaceae</taxon>
        <taxon>Spirosoma</taxon>
    </lineage>
</organism>